<dbReference type="AlphaFoldDB" id="X1IX19"/>
<accession>X1IX19</accession>
<dbReference type="EMBL" id="BARU01038657">
    <property type="protein sequence ID" value="GAH86966.1"/>
    <property type="molecule type" value="Genomic_DNA"/>
</dbReference>
<comment type="caution">
    <text evidence="1">The sequence shown here is derived from an EMBL/GenBank/DDBJ whole genome shotgun (WGS) entry which is preliminary data.</text>
</comment>
<protein>
    <submittedName>
        <fullName evidence="1">Uncharacterized protein</fullName>
    </submittedName>
</protein>
<reference evidence="1" key="1">
    <citation type="journal article" date="2014" name="Front. Microbiol.">
        <title>High frequency of phylogenetically diverse reductive dehalogenase-homologous genes in deep subseafloor sedimentary metagenomes.</title>
        <authorList>
            <person name="Kawai M."/>
            <person name="Futagami T."/>
            <person name="Toyoda A."/>
            <person name="Takaki Y."/>
            <person name="Nishi S."/>
            <person name="Hori S."/>
            <person name="Arai W."/>
            <person name="Tsubouchi T."/>
            <person name="Morono Y."/>
            <person name="Uchiyama I."/>
            <person name="Ito T."/>
            <person name="Fujiyama A."/>
            <person name="Inagaki F."/>
            <person name="Takami H."/>
        </authorList>
    </citation>
    <scope>NUCLEOTIDE SEQUENCE</scope>
    <source>
        <strain evidence="1">Expedition CK06-06</strain>
    </source>
</reference>
<organism evidence="1">
    <name type="scientific">marine sediment metagenome</name>
    <dbReference type="NCBI Taxonomy" id="412755"/>
    <lineage>
        <taxon>unclassified sequences</taxon>
        <taxon>metagenomes</taxon>
        <taxon>ecological metagenomes</taxon>
    </lineage>
</organism>
<proteinExistence type="predicted"/>
<name>X1IX19_9ZZZZ</name>
<gene>
    <name evidence="1" type="ORF">S03H2_60040</name>
</gene>
<evidence type="ECO:0000313" key="1">
    <source>
        <dbReference type="EMBL" id="GAH86966.1"/>
    </source>
</evidence>
<sequence length="146" mass="16856">MRFIEDEDVRDKYKGEEIFVIASGSSLDDFPDNFFDNKIMITVNYAYLAVPITKDTYISGVHALVLDRVQKTEPELLVRGLALCPIDRIHDSIERPYNQIGRYGEVPIYAKTSIGGQTEKQFEETARQIMNRQPTILRRSLLEKKE</sequence>